<evidence type="ECO:0000256" key="9">
    <source>
        <dbReference type="ARBA" id="ARBA00023204"/>
    </source>
</evidence>
<dbReference type="InterPro" id="IPR006344">
    <property type="entry name" value="RecD"/>
</dbReference>
<reference evidence="14 15" key="1">
    <citation type="submission" date="2011-06" db="EMBL/GenBank/DDBJ databases">
        <title>The draft genome of Thiorhodococcus drewsii AZ1.</title>
        <authorList>
            <consortium name="US DOE Joint Genome Institute (JGI-PGF)"/>
            <person name="Lucas S."/>
            <person name="Han J."/>
            <person name="Lapidus A."/>
            <person name="Cheng J.-F."/>
            <person name="Goodwin L."/>
            <person name="Pitluck S."/>
            <person name="Peters L."/>
            <person name="Land M.L."/>
            <person name="Hauser L."/>
            <person name="Vogl K."/>
            <person name="Liu Z."/>
            <person name="Imhoff J."/>
            <person name="Thiel V."/>
            <person name="Frigaard N.-U."/>
            <person name="Bryant D.A."/>
            <person name="Woyke T.J."/>
        </authorList>
    </citation>
    <scope>NUCLEOTIDE SEQUENCE [LARGE SCALE GENOMIC DNA]</scope>
    <source>
        <strain evidence="14 15">AZ1</strain>
    </source>
</reference>
<dbReference type="GO" id="GO:0003677">
    <property type="term" value="F:DNA binding"/>
    <property type="evidence" value="ECO:0007669"/>
    <property type="project" value="UniProtKB-UniRule"/>
</dbReference>
<keyword evidence="1 11" id="KW-0540">Nuclease</keyword>
<dbReference type="GO" id="GO:0005524">
    <property type="term" value="F:ATP binding"/>
    <property type="evidence" value="ECO:0007669"/>
    <property type="project" value="UniProtKB-UniRule"/>
</dbReference>
<evidence type="ECO:0000256" key="10">
    <source>
        <dbReference type="ARBA" id="ARBA00023235"/>
    </source>
</evidence>
<comment type="function">
    <text evidence="11">A helicase/nuclease that prepares dsDNA breaks (DSB) for recombinational DNA repair. Binds to DSBs and unwinds DNA via a highly rapid and processive ATP-dependent bidirectional helicase activity. Unwinds dsDNA until it encounters a Chi (crossover hotspot instigator) sequence from the 3' direction. Cuts ssDNA a few nucleotides 3' to the Chi site. The properties and activities of the enzyme are changed at Chi. The Chi-altered holoenzyme produces a long 3'-ssDNA overhang and facilitates RecA-binding to the ssDNA for homologous DNA recombination and repair. Holoenzyme degrades any linearized DNA that is unable to undergo homologous recombination. In the holoenzyme this subunit has ssDNA-dependent ATPase and 5'-3' helicase activity. When added to pre-assembled RecBC greatly stimulates nuclease activity and augments holoenzyme processivity. Negatively regulates the RecA-loading ability of RecBCD.</text>
</comment>
<accession>G2E1S3</accession>
<dbReference type="GO" id="GO:0008854">
    <property type="term" value="F:exodeoxyribonuclease V activity"/>
    <property type="evidence" value="ECO:0007669"/>
    <property type="project" value="InterPro"/>
</dbReference>
<proteinExistence type="inferred from homology"/>
<evidence type="ECO:0000256" key="8">
    <source>
        <dbReference type="ARBA" id="ARBA00023125"/>
    </source>
</evidence>
<name>G2E1S3_9GAMM</name>
<evidence type="ECO:0000256" key="7">
    <source>
        <dbReference type="ARBA" id="ARBA00022840"/>
    </source>
</evidence>
<keyword evidence="9 11" id="KW-0234">DNA repair</keyword>
<dbReference type="InterPro" id="IPR041851">
    <property type="entry name" value="RecD_N_sf"/>
</dbReference>
<dbReference type="GO" id="GO:0016887">
    <property type="term" value="F:ATP hydrolysis activity"/>
    <property type="evidence" value="ECO:0007669"/>
    <property type="project" value="RHEA"/>
</dbReference>
<keyword evidence="4 11" id="KW-0378">Hydrolase</keyword>
<dbReference type="Gene3D" id="3.40.50.300">
    <property type="entry name" value="P-loop containing nucleotide triphosphate hydrolases"/>
    <property type="match status" value="3"/>
</dbReference>
<keyword evidence="8 11" id="KW-0238">DNA-binding</keyword>
<dbReference type="CDD" id="cd17933">
    <property type="entry name" value="DEXSc_RecD-like"/>
    <property type="match status" value="1"/>
</dbReference>
<organism evidence="14 15">
    <name type="scientific">Thiorhodococcus drewsii AZ1</name>
    <dbReference type="NCBI Taxonomy" id="765913"/>
    <lineage>
        <taxon>Bacteria</taxon>
        <taxon>Pseudomonadati</taxon>
        <taxon>Pseudomonadota</taxon>
        <taxon>Gammaproteobacteria</taxon>
        <taxon>Chromatiales</taxon>
        <taxon>Chromatiaceae</taxon>
        <taxon>Thiorhodococcus</taxon>
    </lineage>
</organism>
<sequence length="730" mass="80162">MRPRDEEFGGMTAGDLFFRLETWVETGVLRALDLALARFVHMQCGETDPAVLLAVALTSERNAHGHVCLDLEGTQRNPDALLARLRNDVDKAEEVRRDLPGLLAPLRITDWIARLSRSPAIDSKLVPDTAIEATEVTEGEDQSPLVLHGTPERPLLYLRRYWRDEQRIRAGIDRRLEDAIELPEEDVKGLLDPLFAPAPGSDAQVDAWQRVACALAARNAFAVITGGPGTGKTTTVVRLLALLQGLSMGRGEPPLRIRLAAPTGKAAARLNASIAGQVADLPLDAIAEGERIRAEIPTQVTTLHRLLGPIPDSRHFRHHAGNPLPADLVVVDEASMIDVEMMARLLDALRPEVRLILLGDKDQLASVEAGAVLGDLCQRAREAHYRPQTADWLQRVTGQPIPSIHLDPEGRPLDQAIAMLRRSYRFKPEGGIGALAELVNAGMLDQRPVTDRLAALKSLFERQQSDLDAQLGRIAAIRLRDTQDTSFDDLVRDGYAGYLRLMRDGRPDDQADRQTLDDWASAVLNEHAGFQLLTALRQGPWGVEGLNRRIIDVLSTGDEPLLQPRANPAQTFANASEGWFAGRPLLVTRNDYGLRLMNGDIGIALEVPVRQTDGAVRRVLRVAFPSGDGTGGIRWILPSRLMAVETVFAMTVHKAQGSEFIHTALILPDTPNPVLTRELVYTGITRARKTFTLLYSQDHVLADALNRRVERVSGLALALTGAPRDAADRQ</sequence>
<evidence type="ECO:0000256" key="6">
    <source>
        <dbReference type="ARBA" id="ARBA00022839"/>
    </source>
</evidence>
<dbReference type="GO" id="GO:0017116">
    <property type="term" value="F:single-stranded DNA helicase activity"/>
    <property type="evidence" value="ECO:0007669"/>
    <property type="project" value="TreeGrafter"/>
</dbReference>
<keyword evidence="7 11" id="KW-0067">ATP-binding</keyword>
<dbReference type="GO" id="GO:0009338">
    <property type="term" value="C:exodeoxyribonuclease V complex"/>
    <property type="evidence" value="ECO:0007669"/>
    <property type="project" value="InterPro"/>
</dbReference>
<evidence type="ECO:0000256" key="1">
    <source>
        <dbReference type="ARBA" id="ARBA00022722"/>
    </source>
</evidence>
<feature type="binding site" evidence="11">
    <location>
        <begin position="226"/>
        <end position="233"/>
    </location>
    <ligand>
        <name>ATP</name>
        <dbReference type="ChEBI" id="CHEBI:30616"/>
    </ligand>
</feature>
<dbReference type="PATRIC" id="fig|765913.3.peg.2275"/>
<dbReference type="STRING" id="765913.ThidrDRAFT_2236"/>
<dbReference type="GO" id="GO:0043139">
    <property type="term" value="F:5'-3' DNA helicase activity"/>
    <property type="evidence" value="ECO:0007669"/>
    <property type="project" value="UniProtKB-UniRule"/>
</dbReference>
<dbReference type="EC" id="5.6.2.3" evidence="11"/>
<keyword evidence="10 11" id="KW-0413">Isomerase</keyword>
<evidence type="ECO:0000256" key="3">
    <source>
        <dbReference type="ARBA" id="ARBA00022763"/>
    </source>
</evidence>
<dbReference type="InterPro" id="IPR027785">
    <property type="entry name" value="UvrD-like_helicase_C"/>
</dbReference>
<keyword evidence="6 11" id="KW-0269">Exonuclease</keyword>
<evidence type="ECO:0000256" key="5">
    <source>
        <dbReference type="ARBA" id="ARBA00022806"/>
    </source>
</evidence>
<dbReference type="eggNOG" id="COG0507">
    <property type="taxonomic scope" value="Bacteria"/>
</dbReference>
<evidence type="ECO:0000313" key="15">
    <source>
        <dbReference type="Proteomes" id="UP000004200"/>
    </source>
</evidence>
<dbReference type="SUPFAM" id="SSF52540">
    <property type="entry name" value="P-loop containing nucleoside triphosphate hydrolases"/>
    <property type="match status" value="2"/>
</dbReference>
<dbReference type="EMBL" id="AFWT01000014">
    <property type="protein sequence ID" value="EGV31131.1"/>
    <property type="molecule type" value="Genomic_DNA"/>
</dbReference>
<comment type="similarity">
    <text evidence="11">Belongs to the RecD family.</text>
</comment>
<dbReference type="Pfam" id="PF21185">
    <property type="entry name" value="RecD_N"/>
    <property type="match status" value="1"/>
</dbReference>
<dbReference type="Gene3D" id="1.10.10.1020">
    <property type="entry name" value="RecBCD complex, subunit RecD, N-terminal domain"/>
    <property type="match status" value="1"/>
</dbReference>
<dbReference type="AlphaFoldDB" id="G2E1S3"/>
<evidence type="ECO:0000256" key="2">
    <source>
        <dbReference type="ARBA" id="ARBA00022741"/>
    </source>
</evidence>
<dbReference type="InterPro" id="IPR027417">
    <property type="entry name" value="P-loop_NTPase"/>
</dbReference>
<keyword evidence="3 11" id="KW-0227">DNA damage</keyword>
<dbReference type="CDD" id="cd18809">
    <property type="entry name" value="SF1_C_RecD"/>
    <property type="match status" value="1"/>
</dbReference>
<evidence type="ECO:0000256" key="4">
    <source>
        <dbReference type="ARBA" id="ARBA00022801"/>
    </source>
</evidence>
<protein>
    <recommendedName>
        <fullName evidence="11">RecBCD enzyme subunit RecD</fullName>
        <ecNumber evidence="11">5.6.2.3</ecNumber>
    </recommendedName>
    <alternativeName>
        <fullName evidence="11">DNA 5'-3' helicase subunit RecD</fullName>
    </alternativeName>
    <alternativeName>
        <fullName evidence="11">Exonuclease V subunit RecD</fullName>
        <shortName evidence="11">ExoV subunit RecD</shortName>
    </alternativeName>
    <alternativeName>
        <fullName evidence="11">Helicase/nuclease RecBCD subunit RecD</fullName>
    </alternativeName>
</protein>
<dbReference type="Pfam" id="PF13245">
    <property type="entry name" value="AAA_19"/>
    <property type="match status" value="1"/>
</dbReference>
<dbReference type="PANTHER" id="PTHR43788">
    <property type="entry name" value="DNA2/NAM7 HELICASE FAMILY MEMBER"/>
    <property type="match status" value="1"/>
</dbReference>
<dbReference type="PANTHER" id="PTHR43788:SF6">
    <property type="entry name" value="DNA HELICASE B"/>
    <property type="match status" value="1"/>
</dbReference>
<dbReference type="GO" id="GO:0000724">
    <property type="term" value="P:double-strand break repair via homologous recombination"/>
    <property type="evidence" value="ECO:0007669"/>
    <property type="project" value="UniProtKB-UniRule"/>
</dbReference>
<comment type="catalytic activity">
    <reaction evidence="11">
        <text>ATP + H2O = ADP + phosphate + H(+)</text>
        <dbReference type="Rhea" id="RHEA:13065"/>
        <dbReference type="ChEBI" id="CHEBI:15377"/>
        <dbReference type="ChEBI" id="CHEBI:15378"/>
        <dbReference type="ChEBI" id="CHEBI:30616"/>
        <dbReference type="ChEBI" id="CHEBI:43474"/>
        <dbReference type="ChEBI" id="CHEBI:456216"/>
        <dbReference type="EC" id="5.6.2.3"/>
    </reaction>
</comment>
<dbReference type="Pfam" id="PF13538">
    <property type="entry name" value="UvrD_C_2"/>
    <property type="match status" value="1"/>
</dbReference>
<feature type="domain" description="UvrD-like helicase C-terminal" evidence="12">
    <location>
        <begin position="647"/>
        <end position="691"/>
    </location>
</feature>
<evidence type="ECO:0000259" key="12">
    <source>
        <dbReference type="Pfam" id="PF13538"/>
    </source>
</evidence>
<evidence type="ECO:0000313" key="14">
    <source>
        <dbReference type="EMBL" id="EGV31131.1"/>
    </source>
</evidence>
<gene>
    <name evidence="11" type="primary">recD</name>
    <name evidence="14" type="ORF">ThidrDRAFT_2236</name>
</gene>
<evidence type="ECO:0000259" key="13">
    <source>
        <dbReference type="Pfam" id="PF21185"/>
    </source>
</evidence>
<dbReference type="RefSeq" id="WP_007040949.1">
    <property type="nucleotide sequence ID" value="NZ_AFWT01000014.1"/>
</dbReference>
<evidence type="ECO:0000256" key="11">
    <source>
        <dbReference type="HAMAP-Rule" id="MF_01487"/>
    </source>
</evidence>
<dbReference type="InterPro" id="IPR050534">
    <property type="entry name" value="Coronavir_polyprotein_1ab"/>
</dbReference>
<keyword evidence="2 11" id="KW-0547">Nucleotide-binding</keyword>
<keyword evidence="15" id="KW-1185">Reference proteome</keyword>
<comment type="miscellaneous">
    <text evidence="11">In the RecBCD complex, RecB has a slow 3'-5' helicase, an exonuclease activity and loads RecA onto ssDNA, RecD has a fast 5'-3' helicase activity, while RecC stimulates the ATPase and processivity of the RecB helicase and contributes to recognition of the Chi site.</text>
</comment>
<dbReference type="NCBIfam" id="TIGR01447">
    <property type="entry name" value="recD"/>
    <property type="match status" value="1"/>
</dbReference>
<dbReference type="InterPro" id="IPR049550">
    <property type="entry name" value="RecD_N"/>
</dbReference>
<keyword evidence="5 11" id="KW-0347">Helicase</keyword>
<comment type="subunit">
    <text evidence="11">Heterotrimer of RecB, RecC and RecD. All subunits contribute to DNA-binding.</text>
</comment>
<comment type="caution">
    <text evidence="14">The sequence shown here is derived from an EMBL/GenBank/DDBJ whole genome shotgun (WGS) entry which is preliminary data.</text>
</comment>
<dbReference type="Proteomes" id="UP000004200">
    <property type="component" value="Unassembled WGS sequence"/>
</dbReference>
<feature type="domain" description="RecBCD enzyme subunit RecD N-terminal" evidence="13">
    <location>
        <begin position="25"/>
        <end position="149"/>
    </location>
</feature>
<dbReference type="HAMAP" id="MF_01487">
    <property type="entry name" value="RecD"/>
    <property type="match status" value="1"/>
</dbReference>